<keyword evidence="4" id="KW-0472">Membrane</keyword>
<protein>
    <submittedName>
        <fullName evidence="5">DoxX family protein</fullName>
    </submittedName>
</protein>
<evidence type="ECO:0000256" key="4">
    <source>
        <dbReference type="ARBA" id="ARBA00023136"/>
    </source>
</evidence>
<proteinExistence type="predicted"/>
<keyword evidence="6" id="KW-1185">Reference proteome</keyword>
<name>W5TL88_9NOCA</name>
<evidence type="ECO:0000313" key="6">
    <source>
        <dbReference type="Proteomes" id="UP000019150"/>
    </source>
</evidence>
<dbReference type="Proteomes" id="UP000019150">
    <property type="component" value="Chromosome"/>
</dbReference>
<dbReference type="Pfam" id="PF07681">
    <property type="entry name" value="DoxX"/>
    <property type="match status" value="1"/>
</dbReference>
<organism evidence="5 6">
    <name type="scientific">Nocardia nova SH22a</name>
    <dbReference type="NCBI Taxonomy" id="1415166"/>
    <lineage>
        <taxon>Bacteria</taxon>
        <taxon>Bacillati</taxon>
        <taxon>Actinomycetota</taxon>
        <taxon>Actinomycetes</taxon>
        <taxon>Mycobacteriales</taxon>
        <taxon>Nocardiaceae</taxon>
        <taxon>Nocardia</taxon>
    </lineage>
</organism>
<keyword evidence="3" id="KW-1133">Transmembrane helix</keyword>
<dbReference type="eggNOG" id="COG2259">
    <property type="taxonomic scope" value="Bacteria"/>
</dbReference>
<comment type="subcellular location">
    <subcellularLocation>
        <location evidence="1">Membrane</location>
        <topology evidence="1">Multi-pass membrane protein</topology>
    </subcellularLocation>
</comment>
<reference evidence="5 6" key="1">
    <citation type="journal article" date="2014" name="Appl. Environ. Microbiol.">
        <title>Insights into the Microbial Degradation of Rubber and Gutta-Percha by Analysis of the Complete Genome of Nocardia nova SH22a.</title>
        <authorList>
            <person name="Luo Q."/>
            <person name="Hiessl S."/>
            <person name="Poehlein A."/>
            <person name="Daniel R."/>
            <person name="Steinbuchel A."/>
        </authorList>
    </citation>
    <scope>NUCLEOTIDE SEQUENCE [LARGE SCALE GENOMIC DNA]</scope>
    <source>
        <strain evidence="5">SH22a</strain>
    </source>
</reference>
<dbReference type="EMBL" id="CP006850">
    <property type="protein sequence ID" value="AHH19733.1"/>
    <property type="molecule type" value="Genomic_DNA"/>
</dbReference>
<dbReference type="PATRIC" id="fig|1415166.3.peg.5107"/>
<dbReference type="GO" id="GO:0016020">
    <property type="term" value="C:membrane"/>
    <property type="evidence" value="ECO:0007669"/>
    <property type="project" value="UniProtKB-SubCell"/>
</dbReference>
<accession>W5TL88</accession>
<sequence length="133" mass="13747">MNLLRIAARALTGSTYAILGVDALREPGPRPEIAAPALAAIRRVVPLPDDDELLVKANAAVQVAGGSLLALGIAPRLSSAALAASLIPTTAAGHAFWTLEDPAARKAQRVQFQKNVAMLGGVLFAFVDGGRDK</sequence>
<dbReference type="HOGENOM" id="CLU_058421_1_3_11"/>
<dbReference type="OrthoDB" id="329282at2"/>
<gene>
    <name evidence="5" type="ORF">NONO_c49490</name>
</gene>
<dbReference type="InterPro" id="IPR032808">
    <property type="entry name" value="DoxX"/>
</dbReference>
<evidence type="ECO:0000256" key="3">
    <source>
        <dbReference type="ARBA" id="ARBA00022989"/>
    </source>
</evidence>
<evidence type="ECO:0000256" key="2">
    <source>
        <dbReference type="ARBA" id="ARBA00022692"/>
    </source>
</evidence>
<dbReference type="KEGG" id="nno:NONO_c49490"/>
<keyword evidence="2" id="KW-0812">Transmembrane</keyword>
<evidence type="ECO:0000256" key="1">
    <source>
        <dbReference type="ARBA" id="ARBA00004141"/>
    </source>
</evidence>
<dbReference type="AlphaFoldDB" id="W5TL88"/>
<dbReference type="STRING" id="1415166.NONO_c49490"/>
<dbReference type="RefSeq" id="WP_025351124.1">
    <property type="nucleotide sequence ID" value="NZ_CP006850.1"/>
</dbReference>
<evidence type="ECO:0000313" key="5">
    <source>
        <dbReference type="EMBL" id="AHH19733.1"/>
    </source>
</evidence>